<evidence type="ECO:0000256" key="4">
    <source>
        <dbReference type="ARBA" id="ARBA00023136"/>
    </source>
</evidence>
<sequence length="114" mass="11950">LEGTGHIFSAVPLQCYTCASATSNTDCRTLTKCHSTDSYCQTVVSTVSGKSVITKSCAPSCTPGINSTAGVTDTVSCCSSNLCNMNWPSGSIGQAEYGTHRQHRAGRVWHTQAA</sequence>
<feature type="domain" description="UPAR/Ly6" evidence="6">
    <location>
        <begin position="13"/>
        <end position="96"/>
    </location>
</feature>
<dbReference type="Ensembl" id="ENSXETT00000095742">
    <property type="protein sequence ID" value="ENSXETP00000076753"/>
    <property type="gene ID" value="ENSXETG00000036399"/>
</dbReference>
<comment type="subcellular location">
    <subcellularLocation>
        <location evidence="1">Cell membrane</location>
    </subcellularLocation>
</comment>
<keyword evidence="2" id="KW-1003">Cell membrane</keyword>
<dbReference type="SMART" id="SM00134">
    <property type="entry name" value="LU"/>
    <property type="match status" value="1"/>
</dbReference>
<dbReference type="PANTHER" id="PTHR16983">
    <property type="entry name" value="UPAR/LY6 DOMAIN-CONTAINING PROTEIN"/>
    <property type="match status" value="1"/>
</dbReference>
<dbReference type="InterPro" id="IPR016054">
    <property type="entry name" value="LY6_UPA_recep-like"/>
</dbReference>
<dbReference type="PANTHER" id="PTHR16983:SF13">
    <property type="entry name" value="LYMPHOCYTE ANTIGEN 6E"/>
    <property type="match status" value="1"/>
</dbReference>
<dbReference type="Gene3D" id="2.10.60.10">
    <property type="entry name" value="CD59"/>
    <property type="match status" value="1"/>
</dbReference>
<evidence type="ECO:0000256" key="2">
    <source>
        <dbReference type="ARBA" id="ARBA00022475"/>
    </source>
</evidence>
<dbReference type="InterPro" id="IPR051110">
    <property type="entry name" value="Ly-6/neurotoxin-like_GPI-ap"/>
</dbReference>
<keyword evidence="3" id="KW-0732">Signal</keyword>
<evidence type="ECO:0000256" key="1">
    <source>
        <dbReference type="ARBA" id="ARBA00004236"/>
    </source>
</evidence>
<dbReference type="Pfam" id="PF00087">
    <property type="entry name" value="Toxin_TOLIP"/>
    <property type="match status" value="1"/>
</dbReference>
<dbReference type="GO" id="GO:0005886">
    <property type="term" value="C:plasma membrane"/>
    <property type="evidence" value="ECO:0007669"/>
    <property type="project" value="UniProtKB-SubCell"/>
</dbReference>
<evidence type="ECO:0000313" key="7">
    <source>
        <dbReference type="Ensembl" id="ENSXETP00000076753"/>
    </source>
</evidence>
<reference evidence="7" key="2">
    <citation type="submission" date="2020-05" db="UniProtKB">
        <authorList>
            <consortium name="Ensembl"/>
        </authorList>
    </citation>
    <scope>IDENTIFICATION</scope>
</reference>
<evidence type="ECO:0000256" key="5">
    <source>
        <dbReference type="ARBA" id="ARBA00023180"/>
    </source>
</evidence>
<dbReference type="InterPro" id="IPR035076">
    <property type="entry name" value="Toxin/TOLIP"/>
</dbReference>
<dbReference type="GeneTree" id="ENSGT01000000220277"/>
<dbReference type="InParanoid" id="A0A6I8R478"/>
<dbReference type="FunFam" id="2.10.60.10:FF:000003">
    <property type="entry name" value="lymphocyte antigen 6E isoform X1"/>
    <property type="match status" value="1"/>
</dbReference>
<keyword evidence="5" id="KW-0325">Glycoprotein</keyword>
<accession>A0A6I8R478</accession>
<dbReference type="Bgee" id="ENSXETG00000036399">
    <property type="expression patterns" value="Expressed in neurula embryo"/>
</dbReference>
<evidence type="ECO:0000259" key="6">
    <source>
        <dbReference type="SMART" id="SM00134"/>
    </source>
</evidence>
<keyword evidence="4" id="KW-0472">Membrane</keyword>
<organism evidence="7">
    <name type="scientific">Xenopus tropicalis</name>
    <name type="common">Western clawed frog</name>
    <name type="synonym">Silurana tropicalis</name>
    <dbReference type="NCBI Taxonomy" id="8364"/>
    <lineage>
        <taxon>Eukaryota</taxon>
        <taxon>Metazoa</taxon>
        <taxon>Chordata</taxon>
        <taxon>Craniata</taxon>
        <taxon>Vertebrata</taxon>
        <taxon>Euteleostomi</taxon>
        <taxon>Amphibia</taxon>
        <taxon>Batrachia</taxon>
        <taxon>Anura</taxon>
        <taxon>Pipoidea</taxon>
        <taxon>Pipidae</taxon>
        <taxon>Xenopodinae</taxon>
        <taxon>Xenopus</taxon>
        <taxon>Silurana</taxon>
    </lineage>
</organism>
<dbReference type="InterPro" id="IPR045860">
    <property type="entry name" value="Snake_toxin-like_sf"/>
</dbReference>
<reference evidence="7" key="1">
    <citation type="journal article" date="2010" name="Science">
        <title>The genome of the Western clawed frog Xenopus tropicalis.</title>
        <authorList>
            <person name="Hellsten U."/>
            <person name="Harland R.M."/>
            <person name="Gilchrist M.J."/>
            <person name="Hendrix D."/>
            <person name="Jurka J."/>
            <person name="Kapitonov V."/>
            <person name="Ovcharenko I."/>
            <person name="Putnam N.H."/>
            <person name="Shu S."/>
            <person name="Taher L."/>
            <person name="Blitz I.L."/>
            <person name="Blumberg B."/>
            <person name="Dichmann D.S."/>
            <person name="Dubchak I."/>
            <person name="Amaya E."/>
            <person name="Detter J.C."/>
            <person name="Fletcher R."/>
            <person name="Gerhard D.S."/>
            <person name="Goodstein D."/>
            <person name="Graves T."/>
            <person name="Grigoriev I.V."/>
            <person name="Grimwood J."/>
            <person name="Kawashima T."/>
            <person name="Lindquist E."/>
            <person name="Lucas S.M."/>
            <person name="Mead P.E."/>
            <person name="Mitros T."/>
            <person name="Ogino H."/>
            <person name="Ohta Y."/>
            <person name="Poliakov A.V."/>
            <person name="Pollet N."/>
            <person name="Robert J."/>
            <person name="Salamov A."/>
            <person name="Sater A.K."/>
            <person name="Schmutz J."/>
            <person name="Terry A."/>
            <person name="Vize P.D."/>
            <person name="Warren W.C."/>
            <person name="Wells D."/>
            <person name="Wills A."/>
            <person name="Wilson R.K."/>
            <person name="Zimmerman L.B."/>
            <person name="Zorn A.M."/>
            <person name="Grainger R."/>
            <person name="Grammer T."/>
            <person name="Khokha M.K."/>
            <person name="Richardson P.M."/>
            <person name="Rokhsar D.S."/>
        </authorList>
    </citation>
    <scope>NUCLEOTIDE SEQUENCE [LARGE SCALE GENOMIC DNA]</scope>
    <source>
        <strain evidence="7">Nigerian</strain>
    </source>
</reference>
<dbReference type="FunCoup" id="A0A6I8R478">
    <property type="interactions" value="391"/>
</dbReference>
<protein>
    <recommendedName>
        <fullName evidence="6">UPAR/Ly6 domain-containing protein</fullName>
    </recommendedName>
</protein>
<name>A0A6I8R478_XENTR</name>
<dbReference type="AlphaFoldDB" id="A0A6I8R478"/>
<dbReference type="SUPFAM" id="SSF57302">
    <property type="entry name" value="Snake toxin-like"/>
    <property type="match status" value="1"/>
</dbReference>
<proteinExistence type="predicted"/>
<evidence type="ECO:0000256" key="3">
    <source>
        <dbReference type="ARBA" id="ARBA00022729"/>
    </source>
</evidence>